<dbReference type="EMBL" id="CP120988">
    <property type="protein sequence ID" value="WLQ55736.1"/>
    <property type="molecule type" value="Genomic_DNA"/>
</dbReference>
<dbReference type="RefSeq" id="WP_306072029.1">
    <property type="nucleotide sequence ID" value="NZ_CP120988.1"/>
</dbReference>
<accession>A0ABY9IMA5</accession>
<evidence type="ECO:0000259" key="1">
    <source>
        <dbReference type="Pfam" id="PF19878"/>
    </source>
</evidence>
<evidence type="ECO:0000313" key="3">
    <source>
        <dbReference type="Proteomes" id="UP001235744"/>
    </source>
</evidence>
<evidence type="ECO:0000313" key="2">
    <source>
        <dbReference type="EMBL" id="WLQ55736.1"/>
    </source>
</evidence>
<keyword evidence="3" id="KW-1185">Reference proteome</keyword>
<proteinExistence type="predicted"/>
<reference evidence="2 3" key="1">
    <citation type="submission" date="2023-03" db="EMBL/GenBank/DDBJ databases">
        <title>Isolation and description of six Streptomyces strains from soil environments, able to metabolize different microbial glucans.</title>
        <authorList>
            <person name="Widen T."/>
            <person name="Larsbrink J."/>
        </authorList>
    </citation>
    <scope>NUCLEOTIDE SEQUENCE [LARGE SCALE GENOMIC DNA]</scope>
    <source>
        <strain evidence="2 3">Alt2</strain>
    </source>
</reference>
<name>A0ABY9IMA5_9ACTN</name>
<dbReference type="Proteomes" id="UP001235744">
    <property type="component" value="Chromosome"/>
</dbReference>
<protein>
    <submittedName>
        <fullName evidence="2">DUF6351 family protein</fullName>
    </submittedName>
</protein>
<sequence length="717" mass="75652">MSFTAATRRPARLGLAGLAIMGVLVGATATPASSLEGGQLQVTALSSRPGTVTGDDALIRVEVPASTPAGTVRVEAGGRDVTSAFRPSGDNALTGLVQDLSQGDNLLTASAPGTESGQLTLKNHPVTGPVFSGPHEQPFVCDTAEFKTITGVTLGPPLDQDCSVGTRVDYMYRTTAGKYVPLPDPAVRPADLATATTSTGEKVPYIVRVETGTINRAIYETAVLHDPQSPGPDPLQRGPGWNGRLVYGFGGGCAGGWYVQGRNTVGIMNDAYLSKGYGVASSSLNVFGNNCNDVLAAETMSMVKEHFVETYGEPAFTIGNGCSGGSYQTHQIADNYPGLLDGILSGCSFPDVGFGTIQTLSDAQLLNHYFTQVAPGAFTQEQQRAVSGFGKWESIGSLARAAGRIDPTVYCPAQLPADRRYDPATNPGGARCDVYSHTVNVYGKDPETGKARRPLDNTGIQYGLQALNDGTIDMDRFIDLNRRIGGLDADAQPVASRTAADLVATRLAYRTGRLLNGGGGLANVPIIDYRDYVDDAATGDMHMRFHSFSTRARLDKANGTHANQVMLTRSSGHGFTLAGMVSDMDRWLTAIKGDAGAGAPIDKIARNRPTGLTDACWTRGIGAQKIEEPQVEGIGNTACNTLYPVWTSPRMVAGADVANDIVKCRKRPVTPEDYEVPVTEAQLSALKVIFPYGVCDWSVPGAGQQGLMGTWLSFGPG</sequence>
<feature type="domain" description="DUF6351" evidence="1">
    <location>
        <begin position="43"/>
        <end position="705"/>
    </location>
</feature>
<gene>
    <name evidence="2" type="ORF">P8A19_09880</name>
</gene>
<dbReference type="InterPro" id="IPR045556">
    <property type="entry name" value="DUF6351"/>
</dbReference>
<organism evidence="2 3">
    <name type="scientific">Streptomyces poriferorum</name>
    <dbReference type="NCBI Taxonomy" id="2798799"/>
    <lineage>
        <taxon>Bacteria</taxon>
        <taxon>Bacillati</taxon>
        <taxon>Actinomycetota</taxon>
        <taxon>Actinomycetes</taxon>
        <taxon>Kitasatosporales</taxon>
        <taxon>Streptomycetaceae</taxon>
        <taxon>Streptomyces</taxon>
    </lineage>
</organism>
<dbReference type="Pfam" id="PF19878">
    <property type="entry name" value="DUF6351"/>
    <property type="match status" value="1"/>
</dbReference>